<dbReference type="RefSeq" id="WP_084225018.1">
    <property type="nucleotide sequence ID" value="NZ_CADFGF010000002.1"/>
</dbReference>
<dbReference type="AlphaFoldDB" id="A0A8T6Z7P5"/>
<keyword evidence="2 10" id="KW-0732">Signal</keyword>
<reference evidence="12" key="2">
    <citation type="submission" date="2020-04" db="EMBL/GenBank/DDBJ databases">
        <authorList>
            <person name="Alexandrino P."/>
            <person name="Mendonca T."/>
            <person name="Guaman L."/>
            <person name="Cherix J."/>
            <person name="Lozano-Sakalauskas G."/>
            <person name="Fujita A."/>
            <person name="Filho E.R."/>
            <person name="Long P."/>
            <person name="Padilla G."/>
            <person name="Taciro M.K."/>
            <person name="Gomez J.G."/>
            <person name="Silva L.F."/>
            <person name="Torres M."/>
        </authorList>
    </citation>
    <scope>NUCLEOTIDE SEQUENCE</scope>
    <source>
        <strain evidence="12">LMG 19450</strain>
    </source>
</reference>
<feature type="domain" description="Peptidase S11 D-alanyl-D-alanine carboxypeptidase A N-terminal" evidence="11">
    <location>
        <begin position="18"/>
        <end position="245"/>
    </location>
</feature>
<evidence type="ECO:0000256" key="3">
    <source>
        <dbReference type="ARBA" id="ARBA00022801"/>
    </source>
</evidence>
<dbReference type="GO" id="GO:0006508">
    <property type="term" value="P:proteolysis"/>
    <property type="evidence" value="ECO:0007669"/>
    <property type="project" value="InterPro"/>
</dbReference>
<feature type="signal peptide" evidence="10">
    <location>
        <begin position="1"/>
        <end position="19"/>
    </location>
</feature>
<dbReference type="SUPFAM" id="SSF56601">
    <property type="entry name" value="beta-lactamase/transpeptidase-like"/>
    <property type="match status" value="1"/>
</dbReference>
<dbReference type="PRINTS" id="PR00725">
    <property type="entry name" value="DADACBPTASE1"/>
</dbReference>
<dbReference type="OrthoDB" id="5688590at2"/>
<evidence type="ECO:0000256" key="4">
    <source>
        <dbReference type="ARBA" id="ARBA00022960"/>
    </source>
</evidence>
<evidence type="ECO:0000313" key="13">
    <source>
        <dbReference type="Proteomes" id="UP000030460"/>
    </source>
</evidence>
<feature type="active site" description="Proton acceptor" evidence="7">
    <location>
        <position position="56"/>
    </location>
</feature>
<dbReference type="InterPro" id="IPR018044">
    <property type="entry name" value="Peptidase_S11"/>
</dbReference>
<evidence type="ECO:0000256" key="1">
    <source>
        <dbReference type="ARBA" id="ARBA00007164"/>
    </source>
</evidence>
<comment type="caution">
    <text evidence="12">The sequence shown here is derived from an EMBL/GenBank/DDBJ whole genome shotgun (WGS) entry which is preliminary data.</text>
</comment>
<gene>
    <name evidence="12" type="ORF">NH14_003480</name>
</gene>
<dbReference type="GO" id="GO:0009252">
    <property type="term" value="P:peptidoglycan biosynthetic process"/>
    <property type="evidence" value="ECO:0007669"/>
    <property type="project" value="UniProtKB-KW"/>
</dbReference>
<keyword evidence="4" id="KW-0133">Cell shape</keyword>
<evidence type="ECO:0000259" key="11">
    <source>
        <dbReference type="Pfam" id="PF00768"/>
    </source>
</evidence>
<evidence type="ECO:0000256" key="7">
    <source>
        <dbReference type="PIRSR" id="PIRSR618044-1"/>
    </source>
</evidence>
<feature type="binding site" evidence="8">
    <location>
        <position position="215"/>
    </location>
    <ligand>
        <name>substrate</name>
    </ligand>
</feature>
<proteinExistence type="inferred from homology"/>
<dbReference type="GO" id="GO:0009002">
    <property type="term" value="F:serine-type D-Ala-D-Ala carboxypeptidase activity"/>
    <property type="evidence" value="ECO:0007669"/>
    <property type="project" value="InterPro"/>
</dbReference>
<organism evidence="12 13">
    <name type="scientific">Paraburkholderia sacchari</name>
    <dbReference type="NCBI Taxonomy" id="159450"/>
    <lineage>
        <taxon>Bacteria</taxon>
        <taxon>Pseudomonadati</taxon>
        <taxon>Pseudomonadota</taxon>
        <taxon>Betaproteobacteria</taxon>
        <taxon>Burkholderiales</taxon>
        <taxon>Burkholderiaceae</taxon>
        <taxon>Paraburkholderia</taxon>
    </lineage>
</organism>
<evidence type="ECO:0000256" key="6">
    <source>
        <dbReference type="ARBA" id="ARBA00023316"/>
    </source>
</evidence>
<protein>
    <submittedName>
        <fullName evidence="12">D-alanyl-D-alanine carboxypeptidase</fullName>
    </submittedName>
</protein>
<dbReference type="Proteomes" id="UP000030460">
    <property type="component" value="Unassembled WGS sequence"/>
</dbReference>
<dbReference type="PANTHER" id="PTHR21581:SF26">
    <property type="entry name" value="D-ALANYL-D-ALANINE ENDOPEPTIDASE"/>
    <property type="match status" value="1"/>
</dbReference>
<dbReference type="EMBL" id="JTDB02000001">
    <property type="protein sequence ID" value="NLP60224.1"/>
    <property type="molecule type" value="Genomic_DNA"/>
</dbReference>
<keyword evidence="6" id="KW-0961">Cell wall biogenesis/degradation</keyword>
<feature type="active site" description="Acyl-ester intermediate" evidence="7">
    <location>
        <position position="53"/>
    </location>
</feature>
<feature type="active site" evidence="7">
    <location>
        <position position="110"/>
    </location>
</feature>
<dbReference type="Gene3D" id="3.40.710.10">
    <property type="entry name" value="DD-peptidase/beta-lactamase superfamily"/>
    <property type="match status" value="1"/>
</dbReference>
<feature type="chain" id="PRO_5035927386" evidence="10">
    <location>
        <begin position="20"/>
        <end position="330"/>
    </location>
</feature>
<dbReference type="InterPro" id="IPR012338">
    <property type="entry name" value="Beta-lactam/transpept-like"/>
</dbReference>
<keyword evidence="12" id="KW-0645">Protease</keyword>
<dbReference type="PANTHER" id="PTHR21581">
    <property type="entry name" value="D-ALANYL-D-ALANINE CARBOXYPEPTIDASE"/>
    <property type="match status" value="1"/>
</dbReference>
<reference evidence="12" key="1">
    <citation type="journal article" date="2015" name="Genome Announc.">
        <title>Draft Genome Sequence of the Polyhydroxyalkanoate-Producing Bacterium Burkholderia sacchari LMG 19450 Isolated from Brazilian Sugarcane Plantation Soil.</title>
        <authorList>
            <person name="Alexandrino P.M."/>
            <person name="Mendonca T.T."/>
            <person name="Guaman Bautista L.P."/>
            <person name="Cherix J."/>
            <person name="Lozano-Sakalauskas G.C."/>
            <person name="Fujita A."/>
            <person name="Ramos Filho E."/>
            <person name="Long P."/>
            <person name="Padilla G."/>
            <person name="Taciro M.K."/>
            <person name="Gomez J.G."/>
            <person name="Silva L.F."/>
        </authorList>
    </citation>
    <scope>NUCLEOTIDE SEQUENCE</scope>
    <source>
        <strain evidence="12">LMG 19450</strain>
    </source>
</reference>
<dbReference type="Pfam" id="PF00768">
    <property type="entry name" value="Peptidase_S11"/>
    <property type="match status" value="1"/>
</dbReference>
<evidence type="ECO:0000256" key="5">
    <source>
        <dbReference type="ARBA" id="ARBA00022984"/>
    </source>
</evidence>
<evidence type="ECO:0000256" key="2">
    <source>
        <dbReference type="ARBA" id="ARBA00022729"/>
    </source>
</evidence>
<evidence type="ECO:0000256" key="9">
    <source>
        <dbReference type="RuleBase" id="RU004016"/>
    </source>
</evidence>
<dbReference type="GO" id="GO:0008360">
    <property type="term" value="P:regulation of cell shape"/>
    <property type="evidence" value="ECO:0007669"/>
    <property type="project" value="UniProtKB-KW"/>
</dbReference>
<dbReference type="GO" id="GO:0071555">
    <property type="term" value="P:cell wall organization"/>
    <property type="evidence" value="ECO:0007669"/>
    <property type="project" value="UniProtKB-KW"/>
</dbReference>
<keyword evidence="13" id="KW-1185">Reference proteome</keyword>
<keyword evidence="12" id="KW-0121">Carboxypeptidase</keyword>
<name>A0A8T6Z7P5_9BURK</name>
<sequence>MKHFLGALVCASAPFVASAQTPLLHSHGAIVYDVGSGRVLLEKNADDAQPIASLTKLMTAMVVLDSGQPLGDTVSVDDEDIDRLKHSGSRIPIGVSLERAEMLRLALMASENRAASALSRAFPGGQPAFIRKMNEKARALHMADTHFGDPSGLSPDNLSTPRDVVKMAAAASHYPLISEYTTLPRYEEQIGTRTRFYHNTDPIVRSADWDVLVAKTGYTREAGRCIVVDANMPGGQVMIVLLGSQTSWGRSADLVAIRRWLSGDDTPVVAPHWYADTRLHHRHLISARSHRANVRFASTRGAPAPGAHWQTFRHHAGKREHRTLVASSGA</sequence>
<evidence type="ECO:0000313" key="12">
    <source>
        <dbReference type="EMBL" id="NLP60224.1"/>
    </source>
</evidence>
<dbReference type="InterPro" id="IPR001967">
    <property type="entry name" value="Peptidase_S11_N"/>
</dbReference>
<accession>A0A8T6Z7P5</accession>
<comment type="similarity">
    <text evidence="1 9">Belongs to the peptidase S11 family.</text>
</comment>
<evidence type="ECO:0000256" key="10">
    <source>
        <dbReference type="SAM" id="SignalP"/>
    </source>
</evidence>
<keyword evidence="3" id="KW-0378">Hydrolase</keyword>
<evidence type="ECO:0000256" key="8">
    <source>
        <dbReference type="PIRSR" id="PIRSR618044-2"/>
    </source>
</evidence>
<keyword evidence="5" id="KW-0573">Peptidoglycan synthesis</keyword>